<proteinExistence type="predicted"/>
<sequence length="426" mass="46369">MTNPQAFPRLRASPDAAAAAGARSADLHTFDAPGAGHRSLPHTPQAHHMPFSQGPRSIWVTLRRDRQDRIQDILGTGAATAPHSAQALKRHEKISRRRRRTASLIESLSPRDLPKVIRQRARDVGWMIGQRSKPRPLHLSGLADALRTTHLDEDDVVGDALGAAMRSGDMPSAGERSTDFVAIQEIIALRRTVRLLLRLRLEHPEAAVRDNVADILARINGPKKTLKLPIPEPLTAGPSFFFSAQKFVLSAPLCLGDEVGDDRDDGYGSSSSDDEPSDGAGGASIAGRGPARARRTGAVAAARATHLMWARRYARWAAEQWPYGAPHLYQLFNPLPQCGSAMVETLGRIFDMHRSSLKETDARYLFAAGAAQVACYPLVCFAETRVMSACIEDDDGDVYEAWLLHGLSAAPAKIQLLAHIGHRLAT</sequence>
<keyword evidence="2" id="KW-1185">Reference proteome</keyword>
<evidence type="ECO:0000313" key="2">
    <source>
        <dbReference type="Proteomes" id="UP001140234"/>
    </source>
</evidence>
<accession>A0ACC1JSV6</accession>
<comment type="caution">
    <text evidence="1">The sequence shown here is derived from an EMBL/GenBank/DDBJ whole genome shotgun (WGS) entry which is preliminary data.</text>
</comment>
<reference evidence="1" key="1">
    <citation type="submission" date="2022-07" db="EMBL/GenBank/DDBJ databases">
        <title>Phylogenomic reconstructions and comparative analyses of Kickxellomycotina fungi.</title>
        <authorList>
            <person name="Reynolds N.K."/>
            <person name="Stajich J.E."/>
            <person name="Barry K."/>
            <person name="Grigoriev I.V."/>
            <person name="Crous P."/>
            <person name="Smith M.E."/>
        </authorList>
    </citation>
    <scope>NUCLEOTIDE SEQUENCE</scope>
    <source>
        <strain evidence="1">CBS 109366</strain>
    </source>
</reference>
<dbReference type="Proteomes" id="UP001140234">
    <property type="component" value="Unassembled WGS sequence"/>
</dbReference>
<gene>
    <name evidence="1" type="ORF">IWQ57_004360</name>
</gene>
<dbReference type="EMBL" id="JANBUJ010001696">
    <property type="protein sequence ID" value="KAJ2766440.1"/>
    <property type="molecule type" value="Genomic_DNA"/>
</dbReference>
<protein>
    <submittedName>
        <fullName evidence="1">Uncharacterized protein</fullName>
    </submittedName>
</protein>
<organism evidence="1 2">
    <name type="scientific">Coemansia nantahalensis</name>
    <dbReference type="NCBI Taxonomy" id="2789366"/>
    <lineage>
        <taxon>Eukaryota</taxon>
        <taxon>Fungi</taxon>
        <taxon>Fungi incertae sedis</taxon>
        <taxon>Zoopagomycota</taxon>
        <taxon>Kickxellomycotina</taxon>
        <taxon>Kickxellomycetes</taxon>
        <taxon>Kickxellales</taxon>
        <taxon>Kickxellaceae</taxon>
        <taxon>Coemansia</taxon>
    </lineage>
</organism>
<feature type="non-terminal residue" evidence="1">
    <location>
        <position position="426"/>
    </location>
</feature>
<name>A0ACC1JSV6_9FUNG</name>
<evidence type="ECO:0000313" key="1">
    <source>
        <dbReference type="EMBL" id="KAJ2766440.1"/>
    </source>
</evidence>